<dbReference type="AlphaFoldDB" id="B1F9Z8"/>
<gene>
    <name evidence="1" type="ORF">BamIOP4010DRAFT_0857</name>
</gene>
<accession>B1F9Z8</accession>
<evidence type="ECO:0000313" key="1">
    <source>
        <dbReference type="EMBL" id="EDT05695.1"/>
    </source>
</evidence>
<dbReference type="Proteomes" id="UP000005463">
    <property type="component" value="Unassembled WGS sequence"/>
</dbReference>
<evidence type="ECO:0000313" key="2">
    <source>
        <dbReference type="Proteomes" id="UP000005463"/>
    </source>
</evidence>
<sequence>MAGLKKKKPGAMPGFFVQYPVPYAAWMFDACLPFGP</sequence>
<reference evidence="1 2" key="1">
    <citation type="submission" date="2008-03" db="EMBL/GenBank/DDBJ databases">
        <title>Sequencing of the draft genome and assembly of Burkholderia ambifaria IOP40-10.</title>
        <authorList>
            <consortium name="US DOE Joint Genome Institute (JGI-PGF)"/>
            <person name="Copeland A."/>
            <person name="Lucas S."/>
            <person name="Lapidus A."/>
            <person name="Glavina del Rio T."/>
            <person name="Dalin E."/>
            <person name="Tice H."/>
            <person name="Bruce D."/>
            <person name="Goodwin L."/>
            <person name="Pitluck S."/>
            <person name="Larimer F."/>
            <person name="Land M.L."/>
            <person name="Hauser L."/>
            <person name="Tiedje J."/>
            <person name="Richardson P."/>
        </authorList>
    </citation>
    <scope>NUCLEOTIDE SEQUENCE [LARGE SCALE GENOMIC DNA]</scope>
    <source>
        <strain evidence="1 2">IOP40-10</strain>
    </source>
</reference>
<protein>
    <submittedName>
        <fullName evidence="1">Uncharacterized protein</fullName>
    </submittedName>
</protein>
<name>B1F9Z8_9BURK</name>
<proteinExistence type="predicted"/>
<organism evidence="1 2">
    <name type="scientific">Burkholderia ambifaria IOP40-10</name>
    <dbReference type="NCBI Taxonomy" id="396596"/>
    <lineage>
        <taxon>Bacteria</taxon>
        <taxon>Pseudomonadati</taxon>
        <taxon>Pseudomonadota</taxon>
        <taxon>Betaproteobacteria</taxon>
        <taxon>Burkholderiales</taxon>
        <taxon>Burkholderiaceae</taxon>
        <taxon>Burkholderia</taxon>
        <taxon>Burkholderia cepacia complex</taxon>
    </lineage>
</organism>
<dbReference type="EMBL" id="ABLC01000009">
    <property type="protein sequence ID" value="EDT05695.1"/>
    <property type="molecule type" value="Genomic_DNA"/>
</dbReference>
<comment type="caution">
    <text evidence="1">The sequence shown here is derived from an EMBL/GenBank/DDBJ whole genome shotgun (WGS) entry which is preliminary data.</text>
</comment>